<dbReference type="PANTHER" id="PTHR11133">
    <property type="entry name" value="SACCHAROPINE DEHYDROGENASE"/>
    <property type="match status" value="1"/>
</dbReference>
<dbReference type="Pfam" id="PF16653">
    <property type="entry name" value="Sacchrp_dh_C"/>
    <property type="match status" value="1"/>
</dbReference>
<dbReference type="GO" id="GO:0019878">
    <property type="term" value="P:lysine biosynthetic process via aminoadipic acid"/>
    <property type="evidence" value="ECO:0007669"/>
    <property type="project" value="TreeGrafter"/>
</dbReference>
<dbReference type="Gene3D" id="3.30.360.10">
    <property type="entry name" value="Dihydrodipicolinate Reductase, domain 2"/>
    <property type="match status" value="1"/>
</dbReference>
<keyword evidence="1" id="KW-0560">Oxidoreductase</keyword>
<evidence type="ECO:0000256" key="1">
    <source>
        <dbReference type="ARBA" id="ARBA00023002"/>
    </source>
</evidence>
<feature type="domain" description="Saccharopine dehydrogenase-like C-terminal" evidence="3">
    <location>
        <begin position="126"/>
        <end position="477"/>
    </location>
</feature>
<evidence type="ECO:0000313" key="4">
    <source>
        <dbReference type="EMBL" id="CAE0336029.1"/>
    </source>
</evidence>
<dbReference type="Gene3D" id="1.10.1870.10">
    <property type="entry name" value="Domain 3, Saccharopine reductase"/>
    <property type="match status" value="1"/>
</dbReference>
<evidence type="ECO:0008006" key="5">
    <source>
        <dbReference type="Google" id="ProtNLM"/>
    </source>
</evidence>
<dbReference type="InterPro" id="IPR036291">
    <property type="entry name" value="NAD(P)-bd_dom_sf"/>
</dbReference>
<dbReference type="GO" id="GO:0005737">
    <property type="term" value="C:cytoplasm"/>
    <property type="evidence" value="ECO:0007669"/>
    <property type="project" value="TreeGrafter"/>
</dbReference>
<dbReference type="Pfam" id="PF03435">
    <property type="entry name" value="Sacchrp_dh_NADP"/>
    <property type="match status" value="1"/>
</dbReference>
<dbReference type="SUPFAM" id="SSF51735">
    <property type="entry name" value="NAD(P)-binding Rossmann-fold domains"/>
    <property type="match status" value="1"/>
</dbReference>
<sequence>MSKHNVLLIGSGLMTPPLIKHLVQFGDTHVTIASNLVDDAKRLCEISPDHLSAAYLDIANQEELEKLIGAHDHVISFIPPWMHTPVAAATLKMGKNMTTSSYSSPDMMKMDDEVKSKGLVFLNECGLDPGIDILGTMKIVHQAEKAGLKITSYESYCGGLPAAENADNPLGYKFSWNPGAAIRASRNPAIFMKNGKREEQPNCLKCVEQRDDFSVSMKFETYPNRDSTAFMEKFGMQDCETFIRGTIRYTGFCWVISAFHDLAVTSDEPFEGEGSFKDFLTAKVAAAEKKSNSVMGEKFDKHIDVVTEGFSQADATLIRDLLHKVDFSYVKCADETVKAMNNIVKTLKFLDFFDDNNKIKAKTDDGKARSALDILGDLMVKKLAMADNDRDLIAMRHIFKIHDPKDGESWEHTSTMVVTGDSKASGNQSMMAITVGVTCGIATRMVLEGEVKKTGVLSPITPEIYEPILKELEKKGIFMVDESSSDKGLKKMQGL</sequence>
<organism evidence="4">
    <name type="scientific">Strombidium inclinatum</name>
    <dbReference type="NCBI Taxonomy" id="197538"/>
    <lineage>
        <taxon>Eukaryota</taxon>
        <taxon>Sar</taxon>
        <taxon>Alveolata</taxon>
        <taxon>Ciliophora</taxon>
        <taxon>Intramacronucleata</taxon>
        <taxon>Spirotrichea</taxon>
        <taxon>Oligotrichia</taxon>
        <taxon>Strombidiidae</taxon>
        <taxon>Strombidium</taxon>
    </lineage>
</organism>
<dbReference type="EMBL" id="HBIH01041418">
    <property type="protein sequence ID" value="CAE0336029.1"/>
    <property type="molecule type" value="Transcribed_RNA"/>
</dbReference>
<dbReference type="SUPFAM" id="SSF55347">
    <property type="entry name" value="Glyceraldehyde-3-phosphate dehydrogenase-like, C-terminal domain"/>
    <property type="match status" value="1"/>
</dbReference>
<dbReference type="InterPro" id="IPR005097">
    <property type="entry name" value="Sacchrp_dh_NADP-bd"/>
</dbReference>
<feature type="domain" description="Saccharopine dehydrogenase NADP binding" evidence="2">
    <location>
        <begin position="6"/>
        <end position="121"/>
    </location>
</feature>
<name>A0A7S3IYG2_9SPIT</name>
<evidence type="ECO:0000259" key="3">
    <source>
        <dbReference type="Pfam" id="PF16653"/>
    </source>
</evidence>
<dbReference type="PANTHER" id="PTHR11133:SF22">
    <property type="entry name" value="ALPHA-AMINOADIPIC SEMIALDEHYDE SYNTHASE, MITOCHONDRIAL"/>
    <property type="match status" value="1"/>
</dbReference>
<reference evidence="4" key="1">
    <citation type="submission" date="2021-01" db="EMBL/GenBank/DDBJ databases">
        <authorList>
            <person name="Corre E."/>
            <person name="Pelletier E."/>
            <person name="Niang G."/>
            <person name="Scheremetjew M."/>
            <person name="Finn R."/>
            <person name="Kale V."/>
            <person name="Holt S."/>
            <person name="Cochrane G."/>
            <person name="Meng A."/>
            <person name="Brown T."/>
            <person name="Cohen L."/>
        </authorList>
    </citation>
    <scope>NUCLEOTIDE SEQUENCE</scope>
    <source>
        <strain evidence="4">S3</strain>
    </source>
</reference>
<dbReference type="Gene3D" id="3.40.50.720">
    <property type="entry name" value="NAD(P)-binding Rossmann-like Domain"/>
    <property type="match status" value="1"/>
</dbReference>
<protein>
    <recommendedName>
        <fullName evidence="5">Saccharopine dehydrogenase</fullName>
    </recommendedName>
</protein>
<dbReference type="AlphaFoldDB" id="A0A7S3IYG2"/>
<evidence type="ECO:0000259" key="2">
    <source>
        <dbReference type="Pfam" id="PF03435"/>
    </source>
</evidence>
<dbReference type="GO" id="GO:0004753">
    <property type="term" value="F:saccharopine dehydrogenase activity"/>
    <property type="evidence" value="ECO:0007669"/>
    <property type="project" value="TreeGrafter"/>
</dbReference>
<accession>A0A7S3IYG2</accession>
<proteinExistence type="predicted"/>
<dbReference type="InterPro" id="IPR051168">
    <property type="entry name" value="AASS"/>
</dbReference>
<dbReference type="InterPro" id="IPR032095">
    <property type="entry name" value="Sacchrp_dh-like_C"/>
</dbReference>
<gene>
    <name evidence="4" type="ORF">SINC0208_LOCUS16668</name>
</gene>